<feature type="chain" id="PRO_5045538313" description="DUF946 domain-containing protein" evidence="1">
    <location>
        <begin position="21"/>
        <end position="431"/>
    </location>
</feature>
<gene>
    <name evidence="2" type="ORF">ISS97_02585</name>
</gene>
<organism evidence="2 3">
    <name type="scientific">Dyella koreensis</name>
    <dbReference type="NCBI Taxonomy" id="311235"/>
    <lineage>
        <taxon>Bacteria</taxon>
        <taxon>Pseudomonadati</taxon>
        <taxon>Pseudomonadota</taxon>
        <taxon>Gammaproteobacteria</taxon>
        <taxon>Lysobacterales</taxon>
        <taxon>Rhodanobacteraceae</taxon>
        <taxon>Dyella</taxon>
    </lineage>
</organism>
<sequence length="431" mass="46450">MLPRSILAIAWLGTSTVALAQLAPIHMAREVNVFVPIKGRELLQTINGKTVGADGLNYVVAQHQWAPILIEPGSVAQDPPAGRRYMFYSNRPEEVVDTDPPADSALCNKSTCLADSLVPKVFLRDQVTGLGQVFSWHANSSTSNLYHGIVLRNPNSYAIHVASNAWATMDRSVGDNADDNNAAWQRYLHAPAFDETLQPDQQVLLFRHSAPANGGAFGIVAEIEITKQSDLVTPATAWMVDLAWQNDSAAGLPDIRDYSAVSMADGGGWERGVGNRYETYLTLNSKIDPISQSPQVYQLGSKHCNKGGYLEDDGTGIAMRSPDSGTYVAAMYGRATTVQWPLVNRGTVPVRMRVAIGNACSPTDGAVGVTVRYSSGRVVSVDNLVGTSSAGSYVDVLEADVPPGESWDVRFQLFPAAPRIFPITVGAYIVQ</sequence>
<evidence type="ECO:0000313" key="3">
    <source>
        <dbReference type="Proteomes" id="UP001620408"/>
    </source>
</evidence>
<proteinExistence type="predicted"/>
<comment type="caution">
    <text evidence="2">The sequence shown here is derived from an EMBL/GenBank/DDBJ whole genome shotgun (WGS) entry which is preliminary data.</text>
</comment>
<protein>
    <recommendedName>
        <fullName evidence="4">DUF946 domain-containing protein</fullName>
    </recommendedName>
</protein>
<keyword evidence="3" id="KW-1185">Reference proteome</keyword>
<evidence type="ECO:0008006" key="4">
    <source>
        <dbReference type="Google" id="ProtNLM"/>
    </source>
</evidence>
<dbReference type="EMBL" id="JADIKD010000006">
    <property type="protein sequence ID" value="MFK2916139.1"/>
    <property type="molecule type" value="Genomic_DNA"/>
</dbReference>
<feature type="signal peptide" evidence="1">
    <location>
        <begin position="1"/>
        <end position="20"/>
    </location>
</feature>
<name>A0ABW8JZQ2_9GAMM</name>
<dbReference type="Proteomes" id="UP001620408">
    <property type="component" value="Unassembled WGS sequence"/>
</dbReference>
<evidence type="ECO:0000256" key="1">
    <source>
        <dbReference type="SAM" id="SignalP"/>
    </source>
</evidence>
<keyword evidence="1" id="KW-0732">Signal</keyword>
<evidence type="ECO:0000313" key="2">
    <source>
        <dbReference type="EMBL" id="MFK2916139.1"/>
    </source>
</evidence>
<dbReference type="RefSeq" id="WP_379984796.1">
    <property type="nucleotide sequence ID" value="NZ_JADIKD010000006.1"/>
</dbReference>
<accession>A0ABW8JZQ2</accession>
<reference evidence="2 3" key="1">
    <citation type="submission" date="2020-10" db="EMBL/GenBank/DDBJ databases">
        <title>Phylogeny of dyella-like bacteria.</title>
        <authorList>
            <person name="Fu J."/>
        </authorList>
    </citation>
    <scope>NUCLEOTIDE SEQUENCE [LARGE SCALE GENOMIC DNA]</scope>
    <source>
        <strain evidence="2 3">BB4</strain>
    </source>
</reference>